<dbReference type="Proteomes" id="UP000053617">
    <property type="component" value="Unassembled WGS sequence"/>
</dbReference>
<dbReference type="GeneID" id="25292328"/>
<dbReference type="RefSeq" id="XP_013273418.1">
    <property type="nucleotide sequence ID" value="XM_013417964.1"/>
</dbReference>
<accession>A0A0D2FVU3</accession>
<evidence type="ECO:0008006" key="3">
    <source>
        <dbReference type="Google" id="ProtNLM"/>
    </source>
</evidence>
<proteinExistence type="predicted"/>
<gene>
    <name evidence="1" type="ORF">Z518_04257</name>
</gene>
<name>A0A0D2FVU3_9EURO</name>
<dbReference type="STRING" id="1442369.A0A0D2FVU3"/>
<dbReference type="VEuPathDB" id="FungiDB:Z518_04257"/>
<keyword evidence="2" id="KW-1185">Reference proteome</keyword>
<protein>
    <recommendedName>
        <fullName evidence="3">NmrA-like domain-containing protein</fullName>
    </recommendedName>
</protein>
<dbReference type="SUPFAM" id="SSF51735">
    <property type="entry name" value="NAD(P)-binding Rossmann-fold domains"/>
    <property type="match status" value="1"/>
</dbReference>
<dbReference type="OrthoDB" id="3358371at2759"/>
<dbReference type="InterPro" id="IPR036291">
    <property type="entry name" value="NAD(P)-bd_dom_sf"/>
</dbReference>
<sequence>MAEEYGRSAHPKLWEKTSVLYAGYYLENYFRPTGALLRPKLNKGQDTLVLSVAEPLTTKPLPMYSAVADTGALVHALLRVAPGKKLIGVNEWLSFRDFAKLLAEVLGKGIKFVDRNPSFDMGDPDLEKDHVDMMGFCVEFGYDGGKVDKSVVQPADLGVLVQLASVKEWCGNQDWEKVLQVD</sequence>
<dbReference type="HOGENOM" id="CLU_007383_8_6_1"/>
<reference evidence="1 2" key="1">
    <citation type="submission" date="2015-01" db="EMBL/GenBank/DDBJ databases">
        <title>The Genome Sequence of Rhinocladiella mackenzie CBS 650.93.</title>
        <authorList>
            <consortium name="The Broad Institute Genomics Platform"/>
            <person name="Cuomo C."/>
            <person name="de Hoog S."/>
            <person name="Gorbushina A."/>
            <person name="Stielow B."/>
            <person name="Teixiera M."/>
            <person name="Abouelleil A."/>
            <person name="Chapman S.B."/>
            <person name="Priest M."/>
            <person name="Young S.K."/>
            <person name="Wortman J."/>
            <person name="Nusbaum C."/>
            <person name="Birren B."/>
        </authorList>
    </citation>
    <scope>NUCLEOTIDE SEQUENCE [LARGE SCALE GENOMIC DNA]</scope>
    <source>
        <strain evidence="1 2">CBS 650.93</strain>
    </source>
</reference>
<dbReference type="Gene3D" id="3.40.50.720">
    <property type="entry name" value="NAD(P)-binding Rossmann-like Domain"/>
    <property type="match status" value="1"/>
</dbReference>
<dbReference type="AlphaFoldDB" id="A0A0D2FVU3"/>
<evidence type="ECO:0000313" key="2">
    <source>
        <dbReference type="Proteomes" id="UP000053617"/>
    </source>
</evidence>
<evidence type="ECO:0000313" key="1">
    <source>
        <dbReference type="EMBL" id="KIX06282.1"/>
    </source>
</evidence>
<organism evidence="1 2">
    <name type="scientific">Rhinocladiella mackenziei CBS 650.93</name>
    <dbReference type="NCBI Taxonomy" id="1442369"/>
    <lineage>
        <taxon>Eukaryota</taxon>
        <taxon>Fungi</taxon>
        <taxon>Dikarya</taxon>
        <taxon>Ascomycota</taxon>
        <taxon>Pezizomycotina</taxon>
        <taxon>Eurotiomycetes</taxon>
        <taxon>Chaetothyriomycetidae</taxon>
        <taxon>Chaetothyriales</taxon>
        <taxon>Herpotrichiellaceae</taxon>
        <taxon>Rhinocladiella</taxon>
    </lineage>
</organism>
<dbReference type="EMBL" id="KN847477">
    <property type="protein sequence ID" value="KIX06282.1"/>
    <property type="molecule type" value="Genomic_DNA"/>
</dbReference>